<evidence type="ECO:0000313" key="4">
    <source>
        <dbReference type="Proteomes" id="UP000284476"/>
    </source>
</evidence>
<name>A0A443J8X2_9RHOB</name>
<dbReference type="Gene3D" id="3.90.230.10">
    <property type="entry name" value="Creatinase/methionine aminopeptidase superfamily"/>
    <property type="match status" value="1"/>
</dbReference>
<dbReference type="PANTHER" id="PTHR46112">
    <property type="entry name" value="AMINOPEPTIDASE"/>
    <property type="match status" value="1"/>
</dbReference>
<feature type="domain" description="Peptidase M24" evidence="1">
    <location>
        <begin position="229"/>
        <end position="393"/>
    </location>
</feature>
<evidence type="ECO:0000259" key="2">
    <source>
        <dbReference type="Pfam" id="PF01321"/>
    </source>
</evidence>
<accession>A0A443J8X2</accession>
<dbReference type="PANTHER" id="PTHR46112:SF2">
    <property type="entry name" value="XAA-PRO AMINOPEPTIDASE P-RELATED"/>
    <property type="match status" value="1"/>
</dbReference>
<dbReference type="CDD" id="cd01066">
    <property type="entry name" value="APP_MetAP"/>
    <property type="match status" value="1"/>
</dbReference>
<feature type="domain" description="Creatinase N-terminal" evidence="2">
    <location>
        <begin position="17"/>
        <end position="178"/>
    </location>
</feature>
<dbReference type="Proteomes" id="UP000284476">
    <property type="component" value="Unassembled WGS sequence"/>
</dbReference>
<evidence type="ECO:0000313" key="3">
    <source>
        <dbReference type="EMBL" id="RWR16938.1"/>
    </source>
</evidence>
<dbReference type="Pfam" id="PF01321">
    <property type="entry name" value="Creatinase_N"/>
    <property type="match status" value="1"/>
</dbReference>
<reference evidence="3 4" key="2">
    <citation type="submission" date="2019-01" db="EMBL/GenBank/DDBJ databases">
        <authorList>
            <person name="Li Y."/>
        </authorList>
    </citation>
    <scope>NUCLEOTIDE SEQUENCE [LARGE SCALE GENOMIC DNA]</scope>
    <source>
        <strain evidence="3 4">SK2B-1</strain>
    </source>
</reference>
<dbReference type="Pfam" id="PF00557">
    <property type="entry name" value="Peptidase_M24"/>
    <property type="match status" value="1"/>
</dbReference>
<dbReference type="Gene3D" id="3.40.350.10">
    <property type="entry name" value="Creatinase/prolidase N-terminal domain"/>
    <property type="match status" value="1"/>
</dbReference>
<proteinExistence type="predicted"/>
<dbReference type="GO" id="GO:0004177">
    <property type="term" value="F:aminopeptidase activity"/>
    <property type="evidence" value="ECO:0007669"/>
    <property type="project" value="UniProtKB-KW"/>
</dbReference>
<dbReference type="InterPro" id="IPR036005">
    <property type="entry name" value="Creatinase/aminopeptidase-like"/>
</dbReference>
<evidence type="ECO:0000259" key="1">
    <source>
        <dbReference type="Pfam" id="PF00557"/>
    </source>
</evidence>
<gene>
    <name evidence="3" type="ORF">D2T30_20310</name>
</gene>
<dbReference type="InterPro" id="IPR050659">
    <property type="entry name" value="Peptidase_M24B"/>
</dbReference>
<keyword evidence="3" id="KW-0645">Protease</keyword>
<sequence length="411" mass="43344">MTPPPIPVSPAQWPCDLDRLRGLMQAAGLDAILAFGGANFLYLTGYQNYFDAPGASVALIPADPAQPPMILIAAWMADAAAAASRITEIETFPLWLEIGDLEAIRAGTQATIAKPSPRYDIGANMRRIAEALRARGLERGRIGLEMGAVSAATFAQLATALPAARLIEAAAVFTDLRIHKSPWEIACIKEATLGAEHGLRILAATPLRGRDVAGLKQIYDAACADFAAARGTGGYLGTRVTASVGGAISPTIAGGARVTGAELVFFDCATSIHGYGSDTGRTLAFGRPSSEARQFLDAVIAGMAAAEPLLRPGTPMCEVFHAGHEAVRAHGLPWYTRGHIGHTMGLGMGEQGPYLSPVETRPLEAGMVIALETPLYIRGLGGFQVEDCYVITETGAEKFTTLPRDFLFAEL</sequence>
<dbReference type="RefSeq" id="WP_128210319.1">
    <property type="nucleotide sequence ID" value="NZ_JBHRSO010000034.1"/>
</dbReference>
<dbReference type="InterPro" id="IPR029149">
    <property type="entry name" value="Creatin/AminoP/Spt16_N"/>
</dbReference>
<dbReference type="SUPFAM" id="SSF55920">
    <property type="entry name" value="Creatinase/aminopeptidase"/>
    <property type="match status" value="1"/>
</dbReference>
<dbReference type="AlphaFoldDB" id="A0A443J8X2"/>
<organism evidence="3 4">
    <name type="scientific">Paenirhodobacter populi</name>
    <dbReference type="NCBI Taxonomy" id="2306993"/>
    <lineage>
        <taxon>Bacteria</taxon>
        <taxon>Pseudomonadati</taxon>
        <taxon>Pseudomonadota</taxon>
        <taxon>Alphaproteobacteria</taxon>
        <taxon>Rhodobacterales</taxon>
        <taxon>Rhodobacter group</taxon>
        <taxon>Paenirhodobacter</taxon>
    </lineage>
</organism>
<dbReference type="EMBL" id="SAUZ01000034">
    <property type="protein sequence ID" value="RWR16938.1"/>
    <property type="molecule type" value="Genomic_DNA"/>
</dbReference>
<dbReference type="InterPro" id="IPR000587">
    <property type="entry name" value="Creatinase_N"/>
</dbReference>
<protein>
    <submittedName>
        <fullName evidence="3">Aminopeptidase P family protein</fullName>
    </submittedName>
</protein>
<comment type="caution">
    <text evidence="3">The sequence shown here is derived from an EMBL/GenBank/DDBJ whole genome shotgun (WGS) entry which is preliminary data.</text>
</comment>
<dbReference type="InterPro" id="IPR000994">
    <property type="entry name" value="Pept_M24"/>
</dbReference>
<dbReference type="SUPFAM" id="SSF53092">
    <property type="entry name" value="Creatinase/prolidase N-terminal domain"/>
    <property type="match status" value="1"/>
</dbReference>
<reference evidence="3 4" key="1">
    <citation type="submission" date="2019-01" db="EMBL/GenBank/DDBJ databases">
        <title>Sinorhodobacter populi sp. nov. isolated from the symptomatic bark tissue of Populus euramericana canker.</title>
        <authorList>
            <person name="Xu G."/>
        </authorList>
    </citation>
    <scope>NUCLEOTIDE SEQUENCE [LARGE SCALE GENOMIC DNA]</scope>
    <source>
        <strain evidence="3 4">SK2B-1</strain>
    </source>
</reference>
<keyword evidence="3" id="KW-0378">Hydrolase</keyword>
<keyword evidence="3" id="KW-0031">Aminopeptidase</keyword>